<evidence type="ECO:0000313" key="2">
    <source>
        <dbReference type="Proteomes" id="UP000199337"/>
    </source>
</evidence>
<dbReference type="OrthoDB" id="9796999at2"/>
<gene>
    <name evidence="1" type="ORF">SAMN05660649_03223</name>
</gene>
<dbReference type="Pfam" id="PF13376">
    <property type="entry name" value="OmdA"/>
    <property type="match status" value="1"/>
</dbReference>
<proteinExistence type="predicted"/>
<protein>
    <submittedName>
        <fullName evidence="1">Uncharacterized conserved protein YdeI, YjbR/CyaY-like superfamily, DUF1801 family</fullName>
    </submittedName>
</protein>
<sequence>MNNEIMFENRATFRNWLFENHSVSKGVWLIFGKTSQLKTIKPDEALEEALCFGWIDGQLKSIDDEKYLKRFTPRRKGSKWSERNRSLATILIENGKMTEYGIAVIEEAKKSGTWDIPKNKPISEEEIEILINALSGTEKALSNFLKMPMSVKKTYTGLYLDAKKEETRIKRLQKIIERLNENKKPM</sequence>
<accession>A0A1I2VXP6</accession>
<dbReference type="RefSeq" id="WP_092472403.1">
    <property type="nucleotide sequence ID" value="NZ_FOOX01000012.1"/>
</dbReference>
<reference evidence="2" key="1">
    <citation type="submission" date="2016-10" db="EMBL/GenBank/DDBJ databases">
        <authorList>
            <person name="Varghese N."/>
            <person name="Submissions S."/>
        </authorList>
    </citation>
    <scope>NUCLEOTIDE SEQUENCE [LARGE SCALE GENOMIC DNA]</scope>
    <source>
        <strain evidence="2">DSM 17038</strain>
    </source>
</reference>
<dbReference type="EMBL" id="FOOX01000012">
    <property type="protein sequence ID" value="SFG93822.1"/>
    <property type="molecule type" value="Genomic_DNA"/>
</dbReference>
<name>A0A1I2VXP6_9FIRM</name>
<organism evidence="1 2">
    <name type="scientific">Desulfotruncus arcticus DSM 17038</name>
    <dbReference type="NCBI Taxonomy" id="1121424"/>
    <lineage>
        <taxon>Bacteria</taxon>
        <taxon>Bacillati</taxon>
        <taxon>Bacillota</taxon>
        <taxon>Clostridia</taxon>
        <taxon>Eubacteriales</taxon>
        <taxon>Desulfallaceae</taxon>
        <taxon>Desulfotruncus</taxon>
    </lineage>
</organism>
<dbReference type="STRING" id="341036.SAMN05660649_03223"/>
<evidence type="ECO:0000313" key="1">
    <source>
        <dbReference type="EMBL" id="SFG93822.1"/>
    </source>
</evidence>
<dbReference type="Proteomes" id="UP000199337">
    <property type="component" value="Unassembled WGS sequence"/>
</dbReference>
<dbReference type="AlphaFoldDB" id="A0A1I2VXP6"/>
<keyword evidence="2" id="KW-1185">Reference proteome</keyword>